<feature type="domain" description="Endonuclease GajA/Old nuclease/RecF-like AAA" evidence="1">
    <location>
        <begin position="180"/>
        <end position="317"/>
    </location>
</feature>
<sequence length="601" mass="67651">MAATIKSIHIENFRSIKSIDADLAQLAIFVGKNDCGKSNILRALNLFFNDETNPGVEFSFSEDYNFFAPVRVRKAKEIVVRLEIALPATYHATNGHVIIWTKRWREDGLWSEEYDYYGQRIKKGKRGQEVREDVKISEKSNVHALLRKIEFEYVPAIKDSEYFDDLRGRIYGIISEVAARSFHESSTAFEQSIGEHLNELTASISASLGIDTRLALPRDLYHIFERLDFLSGEKAVSLNNRGDGIKARHIPLILRFMAEKKAALLRRGGQPISSVWAYEEPENNLEIGSAVQLADELNALAKSGTAQILLTTHSPAFYDLGQQDKKIALHFVTRTRDVDGTVTKTDAKGIDESLGTLAMLGPRITELVAQVRQQEEAKATAARLAQENCSRIFVEGESDKLILQRALEVFFPNAVDKVRFETKRDGAGHTYVIDMLVGWRSQHKHHPDRPKAIGIVDGDAMHAKKEFNKQPENTKSAKCLVYPAPANLTAARAAHFDIYASLETLYPADIWTEARDRNCLTSRDPAKVCHPQLVSRILRGETTLEAELAADWAYLVKEDFASEYKISTARRLCQQNDEICRETLANFEPVLREALSFLGVV</sequence>
<evidence type="ECO:0000313" key="3">
    <source>
        <dbReference type="Proteomes" id="UP000608594"/>
    </source>
</evidence>
<dbReference type="PANTHER" id="PTHR43581">
    <property type="entry name" value="ATP/GTP PHOSPHATASE"/>
    <property type="match status" value="1"/>
</dbReference>
<comment type="caution">
    <text evidence="2">The sequence shown here is derived from an EMBL/GenBank/DDBJ whole genome shotgun (WGS) entry which is preliminary data.</text>
</comment>
<feature type="domain" description="Endonuclease GajA/Old nuclease/RecF-like AAA" evidence="1">
    <location>
        <begin position="5"/>
        <end position="90"/>
    </location>
</feature>
<dbReference type="InterPro" id="IPR051396">
    <property type="entry name" value="Bact_Antivir_Def_Nuclease"/>
</dbReference>
<dbReference type="PANTHER" id="PTHR43581:SF4">
    <property type="entry name" value="ATP_GTP PHOSPHATASE"/>
    <property type="match status" value="1"/>
</dbReference>
<dbReference type="Gene3D" id="3.40.50.300">
    <property type="entry name" value="P-loop containing nucleotide triphosphate hydrolases"/>
    <property type="match status" value="1"/>
</dbReference>
<name>A0A926GHI2_9RHOB</name>
<dbReference type="Pfam" id="PF13175">
    <property type="entry name" value="AAA_15"/>
    <property type="match status" value="2"/>
</dbReference>
<reference evidence="2" key="1">
    <citation type="submission" date="2020-08" db="EMBL/GenBank/DDBJ databases">
        <title>Paracoccus amoyensis sp. nov., isolated from the surface seawater at coast of Xiamen, Fujian.</title>
        <authorList>
            <person name="Lyu L."/>
        </authorList>
    </citation>
    <scope>NUCLEOTIDE SEQUENCE</scope>
    <source>
        <strain evidence="2">11-3</strain>
    </source>
</reference>
<dbReference type="EMBL" id="JACOQL010000006">
    <property type="protein sequence ID" value="MBC9248372.1"/>
    <property type="molecule type" value="Genomic_DNA"/>
</dbReference>
<keyword evidence="3" id="KW-1185">Reference proteome</keyword>
<proteinExistence type="predicted"/>
<protein>
    <submittedName>
        <fullName evidence="2">AAA family ATPase</fullName>
    </submittedName>
</protein>
<gene>
    <name evidence="2" type="ORF">H4P12_17030</name>
</gene>
<dbReference type="Proteomes" id="UP000608594">
    <property type="component" value="Unassembled WGS sequence"/>
</dbReference>
<dbReference type="SUPFAM" id="SSF52540">
    <property type="entry name" value="P-loop containing nucleoside triphosphate hydrolases"/>
    <property type="match status" value="1"/>
</dbReference>
<dbReference type="InterPro" id="IPR041685">
    <property type="entry name" value="AAA_GajA/Old/RecF-like"/>
</dbReference>
<organism evidence="2 3">
    <name type="scientific">Paracoccus amoyensis</name>
    <dbReference type="NCBI Taxonomy" id="2760093"/>
    <lineage>
        <taxon>Bacteria</taxon>
        <taxon>Pseudomonadati</taxon>
        <taxon>Pseudomonadota</taxon>
        <taxon>Alphaproteobacteria</taxon>
        <taxon>Rhodobacterales</taxon>
        <taxon>Paracoccaceae</taxon>
        <taxon>Paracoccus</taxon>
    </lineage>
</organism>
<accession>A0A926GHI2</accession>
<dbReference type="AlphaFoldDB" id="A0A926GHI2"/>
<dbReference type="InterPro" id="IPR027417">
    <property type="entry name" value="P-loop_NTPase"/>
</dbReference>
<evidence type="ECO:0000313" key="2">
    <source>
        <dbReference type="EMBL" id="MBC9248372.1"/>
    </source>
</evidence>
<evidence type="ECO:0000259" key="1">
    <source>
        <dbReference type="Pfam" id="PF13175"/>
    </source>
</evidence>